<keyword evidence="7" id="KW-1185">Reference proteome</keyword>
<name>A0A0C3CSD1_HEBCY</name>
<evidence type="ECO:0000313" key="7">
    <source>
        <dbReference type="Proteomes" id="UP000053424"/>
    </source>
</evidence>
<evidence type="ECO:0000256" key="2">
    <source>
        <dbReference type="ARBA" id="ARBA00022692"/>
    </source>
</evidence>
<dbReference type="PANTHER" id="PTHR35371:SF1">
    <property type="entry name" value="BLR7753 PROTEIN"/>
    <property type="match status" value="1"/>
</dbReference>
<gene>
    <name evidence="6" type="ORF">M413DRAFT_440373</name>
</gene>
<feature type="transmembrane region" description="Helical" evidence="5">
    <location>
        <begin position="128"/>
        <end position="149"/>
    </location>
</feature>
<dbReference type="EMBL" id="KN831770">
    <property type="protein sequence ID" value="KIM46801.1"/>
    <property type="molecule type" value="Genomic_DNA"/>
</dbReference>
<dbReference type="GO" id="GO:0016020">
    <property type="term" value="C:membrane"/>
    <property type="evidence" value="ECO:0007669"/>
    <property type="project" value="UniProtKB-SubCell"/>
</dbReference>
<sequence>MASLSSPLSLYSIPVMWAISHYPSFAKAAILIKAGEHNNLIPRSNIPNLPNKKRISPEVAARLQRMDGAHLNGVENLPFFGLAVLAGNYAGIDNATLNIVSGLYLLWRLVFNYLYLNQTTKTQAALRSLTWLTSLGFPMYLLFKSAYLLHKKSESS</sequence>
<evidence type="ECO:0000256" key="5">
    <source>
        <dbReference type="SAM" id="Phobius"/>
    </source>
</evidence>
<keyword evidence="4 5" id="KW-0472">Membrane</keyword>
<feature type="transmembrane region" description="Helical" evidence="5">
    <location>
        <begin position="95"/>
        <end position="116"/>
    </location>
</feature>
<dbReference type="Gene3D" id="1.20.120.550">
    <property type="entry name" value="Membrane associated eicosanoid/glutathione metabolism-like domain"/>
    <property type="match status" value="1"/>
</dbReference>
<organism evidence="6 7">
    <name type="scientific">Hebeloma cylindrosporum</name>
    <dbReference type="NCBI Taxonomy" id="76867"/>
    <lineage>
        <taxon>Eukaryota</taxon>
        <taxon>Fungi</taxon>
        <taxon>Dikarya</taxon>
        <taxon>Basidiomycota</taxon>
        <taxon>Agaricomycotina</taxon>
        <taxon>Agaricomycetes</taxon>
        <taxon>Agaricomycetidae</taxon>
        <taxon>Agaricales</taxon>
        <taxon>Agaricineae</taxon>
        <taxon>Hymenogastraceae</taxon>
        <taxon>Hebeloma</taxon>
    </lineage>
</organism>
<evidence type="ECO:0000256" key="4">
    <source>
        <dbReference type="ARBA" id="ARBA00023136"/>
    </source>
</evidence>
<dbReference type="InterPro" id="IPR001129">
    <property type="entry name" value="Membr-assoc_MAPEG"/>
</dbReference>
<evidence type="ECO:0000313" key="6">
    <source>
        <dbReference type="EMBL" id="KIM46801.1"/>
    </source>
</evidence>
<keyword evidence="3 5" id="KW-1133">Transmembrane helix</keyword>
<evidence type="ECO:0000256" key="1">
    <source>
        <dbReference type="ARBA" id="ARBA00004370"/>
    </source>
</evidence>
<dbReference type="Proteomes" id="UP000053424">
    <property type="component" value="Unassembled WGS sequence"/>
</dbReference>
<keyword evidence="2 5" id="KW-0812">Transmembrane</keyword>
<dbReference type="PANTHER" id="PTHR35371">
    <property type="entry name" value="INNER MEMBRANE PROTEIN"/>
    <property type="match status" value="1"/>
</dbReference>
<dbReference type="OrthoDB" id="2122304at2759"/>
<reference evidence="7" key="2">
    <citation type="submission" date="2015-01" db="EMBL/GenBank/DDBJ databases">
        <title>Evolutionary Origins and Diversification of the Mycorrhizal Mutualists.</title>
        <authorList>
            <consortium name="DOE Joint Genome Institute"/>
            <consortium name="Mycorrhizal Genomics Consortium"/>
            <person name="Kohler A."/>
            <person name="Kuo A."/>
            <person name="Nagy L.G."/>
            <person name="Floudas D."/>
            <person name="Copeland A."/>
            <person name="Barry K.W."/>
            <person name="Cichocki N."/>
            <person name="Veneault-Fourrey C."/>
            <person name="LaButti K."/>
            <person name="Lindquist E.A."/>
            <person name="Lipzen A."/>
            <person name="Lundell T."/>
            <person name="Morin E."/>
            <person name="Murat C."/>
            <person name="Riley R."/>
            <person name="Ohm R."/>
            <person name="Sun H."/>
            <person name="Tunlid A."/>
            <person name="Henrissat B."/>
            <person name="Grigoriev I.V."/>
            <person name="Hibbett D.S."/>
            <person name="Martin F."/>
        </authorList>
    </citation>
    <scope>NUCLEOTIDE SEQUENCE [LARGE SCALE GENOMIC DNA]</scope>
    <source>
        <strain evidence="7">h7</strain>
    </source>
</reference>
<proteinExistence type="predicted"/>
<dbReference type="AlphaFoldDB" id="A0A0C3CSD1"/>
<accession>A0A0C3CSD1</accession>
<reference evidence="6 7" key="1">
    <citation type="submission" date="2014-04" db="EMBL/GenBank/DDBJ databases">
        <authorList>
            <consortium name="DOE Joint Genome Institute"/>
            <person name="Kuo A."/>
            <person name="Gay G."/>
            <person name="Dore J."/>
            <person name="Kohler A."/>
            <person name="Nagy L.G."/>
            <person name="Floudas D."/>
            <person name="Copeland A."/>
            <person name="Barry K.W."/>
            <person name="Cichocki N."/>
            <person name="Veneault-Fourrey C."/>
            <person name="LaButti K."/>
            <person name="Lindquist E.A."/>
            <person name="Lipzen A."/>
            <person name="Lundell T."/>
            <person name="Morin E."/>
            <person name="Murat C."/>
            <person name="Sun H."/>
            <person name="Tunlid A."/>
            <person name="Henrissat B."/>
            <person name="Grigoriev I.V."/>
            <person name="Hibbett D.S."/>
            <person name="Martin F."/>
            <person name="Nordberg H.P."/>
            <person name="Cantor M.N."/>
            <person name="Hua S.X."/>
        </authorList>
    </citation>
    <scope>NUCLEOTIDE SEQUENCE [LARGE SCALE GENOMIC DNA]</scope>
    <source>
        <strain evidence="7">h7</strain>
    </source>
</reference>
<dbReference type="SUPFAM" id="SSF161084">
    <property type="entry name" value="MAPEG domain-like"/>
    <property type="match status" value="1"/>
</dbReference>
<evidence type="ECO:0000256" key="3">
    <source>
        <dbReference type="ARBA" id="ARBA00022989"/>
    </source>
</evidence>
<dbReference type="Pfam" id="PF01124">
    <property type="entry name" value="MAPEG"/>
    <property type="match status" value="1"/>
</dbReference>
<protein>
    <submittedName>
        <fullName evidence="6">Uncharacterized protein</fullName>
    </submittedName>
</protein>
<dbReference type="InterPro" id="IPR023352">
    <property type="entry name" value="MAPEG-like_dom_sf"/>
</dbReference>
<comment type="subcellular location">
    <subcellularLocation>
        <location evidence="1">Membrane</location>
    </subcellularLocation>
</comment>
<dbReference type="HOGENOM" id="CLU_110778_0_1_1"/>